<dbReference type="SUPFAM" id="SSF51332">
    <property type="entry name" value="E2 regulatory, transactivation domain"/>
    <property type="match status" value="1"/>
</dbReference>
<evidence type="ECO:0000256" key="10">
    <source>
        <dbReference type="ARBA" id="ARBA00023159"/>
    </source>
</evidence>
<evidence type="ECO:0000256" key="5">
    <source>
        <dbReference type="ARBA" id="ARBA00022553"/>
    </source>
</evidence>
<dbReference type="InterPro" id="IPR033668">
    <property type="entry name" value="Reg_prot_E2"/>
</dbReference>
<feature type="region of interest" description="Disordered" evidence="13">
    <location>
        <begin position="201"/>
        <end position="306"/>
    </location>
</feature>
<dbReference type="SUPFAM" id="SSF54957">
    <property type="entry name" value="Viral DNA-binding domain"/>
    <property type="match status" value="1"/>
</dbReference>
<evidence type="ECO:0000256" key="2">
    <source>
        <dbReference type="ARBA" id="ARBA00007794"/>
    </source>
</evidence>
<comment type="similarity">
    <text evidence="12">Belongs to the papillomaviridae E2 protein family.</text>
</comment>
<dbReference type="GO" id="GO:0000166">
    <property type="term" value="F:nucleotide binding"/>
    <property type="evidence" value="ECO:0007669"/>
    <property type="project" value="UniProtKB-UniRule"/>
</dbReference>
<evidence type="ECO:0000256" key="1">
    <source>
        <dbReference type="ARBA" id="ARBA00004147"/>
    </source>
</evidence>
<comment type="similarity">
    <text evidence="2">Belongs to the papillomaviridae E8^E2C protein family.</text>
</comment>
<dbReference type="GO" id="GO:0039693">
    <property type="term" value="P:viral DNA genome replication"/>
    <property type="evidence" value="ECO:0007669"/>
    <property type="project" value="UniProtKB-UniRule"/>
</dbReference>
<comment type="subcellular location">
    <subcellularLocation>
        <location evidence="1 12">Host nucleus</location>
    </subcellularLocation>
</comment>
<dbReference type="Gene3D" id="1.10.287.30">
    <property type="entry name" value="E2 (early) protein, N terminal domain, subdomain 1"/>
    <property type="match status" value="1"/>
</dbReference>
<keyword evidence="10 12" id="KW-0010">Activator</keyword>
<dbReference type="InterPro" id="IPR042503">
    <property type="entry name" value="Regulatory_protein_E2_N_1"/>
</dbReference>
<evidence type="ECO:0000256" key="6">
    <source>
        <dbReference type="ARBA" id="ARBA00022562"/>
    </source>
</evidence>
<feature type="region of interest" description="DNA-binding domain" evidence="12">
    <location>
        <begin position="311"/>
        <end position="396"/>
    </location>
</feature>
<dbReference type="Pfam" id="PF00508">
    <property type="entry name" value="PPV_E2_N"/>
    <property type="match status" value="1"/>
</dbReference>
<keyword evidence="3 12" id="KW-0678">Repressor</keyword>
<dbReference type="InterPro" id="IPR035975">
    <property type="entry name" value="E2/EBNA1_C_sf"/>
</dbReference>
<keyword evidence="9 12" id="KW-0238">DNA-binding</keyword>
<dbReference type="HAMAP" id="MF_04001">
    <property type="entry name" value="PPV_E2"/>
    <property type="match status" value="1"/>
</dbReference>
<dbReference type="InterPro" id="IPR012677">
    <property type="entry name" value="Nucleotide-bd_a/b_plait_sf"/>
</dbReference>
<keyword evidence="7 12" id="KW-0235">DNA replication</keyword>
<evidence type="ECO:0000256" key="9">
    <source>
        <dbReference type="ARBA" id="ARBA00023125"/>
    </source>
</evidence>
<feature type="domain" description="Papillomavirus E2 N-terminal" evidence="14">
    <location>
        <begin position="8"/>
        <end position="205"/>
    </location>
</feature>
<dbReference type="InterPro" id="IPR000427">
    <property type="entry name" value="Papillomavirus_E2_C"/>
</dbReference>
<keyword evidence="4 12" id="KW-0244">Early protein</keyword>
<feature type="domain" description="Papillomavirus E2 C-terminal" evidence="15">
    <location>
        <begin position="313"/>
        <end position="393"/>
    </location>
</feature>
<dbReference type="GO" id="GO:0006260">
    <property type="term" value="P:DNA replication"/>
    <property type="evidence" value="ECO:0007669"/>
    <property type="project" value="UniProtKB-KW"/>
</dbReference>
<dbReference type="GO" id="GO:0006351">
    <property type="term" value="P:DNA-templated transcription"/>
    <property type="evidence" value="ECO:0007669"/>
    <property type="project" value="UniProtKB-UniRule"/>
</dbReference>
<dbReference type="GO" id="GO:0003677">
    <property type="term" value="F:DNA binding"/>
    <property type="evidence" value="ECO:0007669"/>
    <property type="project" value="UniProtKB-UniRule"/>
</dbReference>
<evidence type="ECO:0000256" key="11">
    <source>
        <dbReference type="ARBA" id="ARBA00023163"/>
    </source>
</evidence>
<evidence type="ECO:0000256" key="13">
    <source>
        <dbReference type="SAM" id="MobiDB-lite"/>
    </source>
</evidence>
<dbReference type="InterPro" id="IPR036050">
    <property type="entry name" value="Regulatory_protein_E2_N"/>
</dbReference>
<reference evidence="16" key="1">
    <citation type="journal article" date="2018" name="Nat. Med.">
        <title>Expanded skin virome in DOCK8-deficient patients.</title>
        <authorList>
            <consortium name="NISC Comparative Sequencing Program"/>
            <person name="Tirosh O."/>
            <person name="Conlan S."/>
            <person name="Deming C."/>
            <person name="Lee-Lin S.Q."/>
            <person name="Huang X."/>
            <person name="Su H.C."/>
            <person name="Freeman A.F."/>
            <person name="Segre J.A."/>
            <person name="Kong H.H."/>
        </authorList>
    </citation>
    <scope>NUCLEOTIDE SEQUENCE</scope>
    <source>
        <strain evidence="16">HPV-mSK_123</strain>
    </source>
</reference>
<comment type="function">
    <text evidence="12">Plays a role in the initiation of viral DNA replication. A dimer of E2 interacts with a dimer of E1 in order to improve specificity of E1 DNA binding activity. Once the complex recognizes and binds DNA at specific sites, the E2 dimer is removed from DNA. E2 also regulates viral transcription through binding to the E2RE response element (5'-ACCNNNNNNGGT-3') present in multiple copies in the regulatory regions of the viral genome. Activates or represses transcription depending on E2RE's position with regards to proximal promoter elements including the TATA-box. Repression occurs by sterically hindering the assembly of the transcription initiation complex.</text>
</comment>
<evidence type="ECO:0000313" key="16">
    <source>
        <dbReference type="EMBL" id="QAB13960.1"/>
    </source>
</evidence>
<dbReference type="EMBL" id="MH777265">
    <property type="protein sequence ID" value="QAB13960.1"/>
    <property type="molecule type" value="Genomic_DNA"/>
</dbReference>
<evidence type="ECO:0000259" key="14">
    <source>
        <dbReference type="Pfam" id="PF00508"/>
    </source>
</evidence>
<keyword evidence="11 12" id="KW-0804">Transcription</keyword>
<dbReference type="GO" id="GO:0042025">
    <property type="term" value="C:host cell nucleus"/>
    <property type="evidence" value="ECO:0007669"/>
    <property type="project" value="UniProtKB-SubCell"/>
</dbReference>
<evidence type="ECO:0000256" key="8">
    <source>
        <dbReference type="ARBA" id="ARBA00023015"/>
    </source>
</evidence>
<accession>A0A3R5T6U8</accession>
<keyword evidence="8 12" id="KW-0805">Transcription regulation</keyword>
<dbReference type="InterPro" id="IPR042504">
    <property type="entry name" value="Regulatory_protein_E2_N_2"/>
</dbReference>
<evidence type="ECO:0000256" key="7">
    <source>
        <dbReference type="ARBA" id="ARBA00022705"/>
    </source>
</evidence>
<evidence type="ECO:0000256" key="4">
    <source>
        <dbReference type="ARBA" id="ARBA00022518"/>
    </source>
</evidence>
<proteinExistence type="inferred from homology"/>
<dbReference type="InterPro" id="IPR001866">
    <property type="entry name" value="PPV_E2_N"/>
</dbReference>
<keyword evidence="6 12" id="KW-1048">Host nucleus</keyword>
<dbReference type="GO" id="GO:0003700">
    <property type="term" value="F:DNA-binding transcription factor activity"/>
    <property type="evidence" value="ECO:0007669"/>
    <property type="project" value="UniProtKB-UniRule"/>
</dbReference>
<dbReference type="Pfam" id="PF00511">
    <property type="entry name" value="PPV_E2_C"/>
    <property type="match status" value="1"/>
</dbReference>
<dbReference type="Gene3D" id="2.170.200.10">
    <property type="entry name" value="Papillomavirus E2 early protein domain"/>
    <property type="match status" value="1"/>
</dbReference>
<evidence type="ECO:0000259" key="15">
    <source>
        <dbReference type="Pfam" id="PF00511"/>
    </source>
</evidence>
<comment type="caution">
    <text evidence="12">Lacks conserved residue(s) required for the propagation of feature annotation.</text>
</comment>
<sequence>MTQMETQETLSARFVAQQDFQLNLIEKDSKSLKDHIDYWESIRKEQVIAYYAKKENMSRLGLQPLPPARVSEQKAKDAIRLQLLLQSLYQSEFGSEPWTLSECSLEMLNAPPRNCFKKQPFTVNVLFDNDAKNVFPYICYEYIYYQDSKDKWFKVRGKADHNGLYFTEVTGDIVYFKLFQPDSTVYGKTGQWTVISKNKTIHSSVTSSSRSAFGPADERPGPSSSSYKSQPERPGSGEPETPEDTEPPSSTSAVRLRRRRREREHPYRSRRQQPELGTDSAPTPEEVGRRSHTVASHGLPRLRRLQEEARDPPVIIITGRQNNLKCWRHRVSQKHANLYECCSTAWKWLSPKSEGYRGTEAKLLIAFRSLEQRDSFLNIVKLPKDTTYSMGHLDSL</sequence>
<name>A0A3R5T6U8_9PAPI</name>
<dbReference type="GO" id="GO:0006275">
    <property type="term" value="P:regulation of DNA replication"/>
    <property type="evidence" value="ECO:0007669"/>
    <property type="project" value="UniProtKB-UniRule"/>
</dbReference>
<comment type="subunit">
    <text evidence="12">Binds DNA as homodimer. Interacts with protein E1; this interaction greatly increases E1 DNA-binding activity. Interacts with protein L1; this interaction enhances E2-dependent replication and transcription activation. Interacts with protein L2; this interaction inhibits E2 transcriptional activity but not DNA replication function E2. Interacts with protein E7; this interaction inhibits E7 oncogenic activity. Interacts with host TAF1; this interaction modulates E2-dependent transcriptional regulation. Interacts with host BRD4; this interaction mediates E2 transcriptional activation function. Additionally, the interaction with host BRD4 on mitotic chromosomes mediates tethering of the viral genome. Interacts with host TOPBP1; this interaction is required for optimal viral DNA replication.</text>
</comment>
<organism evidence="16">
    <name type="scientific">Human papillomavirus</name>
    <dbReference type="NCBI Taxonomy" id="10566"/>
    <lineage>
        <taxon>Viruses</taxon>
        <taxon>Monodnaviria</taxon>
        <taxon>Shotokuvirae</taxon>
        <taxon>Cossaviricota</taxon>
        <taxon>Papovaviricetes</taxon>
        <taxon>Zurhausenvirales</taxon>
        <taxon>Papillomaviridae</taxon>
    </lineage>
</organism>
<keyword evidence="5 12" id="KW-0597">Phosphoprotein</keyword>
<dbReference type="Gene3D" id="3.30.70.330">
    <property type="match status" value="1"/>
</dbReference>
<evidence type="ECO:0000256" key="3">
    <source>
        <dbReference type="ARBA" id="ARBA00022491"/>
    </source>
</evidence>
<evidence type="ECO:0000256" key="12">
    <source>
        <dbReference type="HAMAP-Rule" id="MF_04001"/>
    </source>
</evidence>
<gene>
    <name evidence="12" type="primary">E2</name>
</gene>
<comment type="PTM">
    <text evidence="12">Phosphorylated.</text>
</comment>
<protein>
    <recommendedName>
        <fullName evidence="12">Regulatory protein E2</fullName>
    </recommendedName>
</protein>